<evidence type="ECO:0000256" key="7">
    <source>
        <dbReference type="ARBA" id="ARBA00023014"/>
    </source>
</evidence>
<dbReference type="GO" id="GO:0032324">
    <property type="term" value="P:molybdopterin cofactor biosynthetic process"/>
    <property type="evidence" value="ECO:0007669"/>
    <property type="project" value="UniProtKB-ARBA"/>
</dbReference>
<reference evidence="9" key="2">
    <citation type="submission" date="2019-02" db="EMBL/GenBank/DDBJ databases">
        <authorList>
            <person name="Chen S.-C."/>
            <person name="Chien H.-H."/>
            <person name="Lai M.-C."/>
        </authorList>
    </citation>
    <scope>NUCLEOTIDE SEQUENCE</scope>
    <source>
        <strain evidence="9">N2F9704</strain>
    </source>
</reference>
<dbReference type="SFLD" id="SFLDS00029">
    <property type="entry name" value="Radical_SAM"/>
    <property type="match status" value="1"/>
</dbReference>
<keyword evidence="4" id="KW-0479">Metal-binding</keyword>
<evidence type="ECO:0000256" key="5">
    <source>
        <dbReference type="ARBA" id="ARBA00023002"/>
    </source>
</evidence>
<dbReference type="KEGG" id="maqe:RJ40_03825"/>
<feature type="domain" description="Radical SAM core" evidence="8">
    <location>
        <begin position="1"/>
        <end position="218"/>
    </location>
</feature>
<dbReference type="InterPro" id="IPR000385">
    <property type="entry name" value="MoaA_NifB_PqqE_Fe-S-bd_CS"/>
</dbReference>
<dbReference type="InterPro" id="IPR050377">
    <property type="entry name" value="Radical_SAM_PqqE_MftC-like"/>
</dbReference>
<dbReference type="GO" id="GO:0016491">
    <property type="term" value="F:oxidoreductase activity"/>
    <property type="evidence" value="ECO:0007669"/>
    <property type="project" value="UniProtKB-KW"/>
</dbReference>
<dbReference type="Pfam" id="PF04055">
    <property type="entry name" value="Radical_SAM"/>
    <property type="match status" value="1"/>
</dbReference>
<evidence type="ECO:0000313" key="10">
    <source>
        <dbReference type="Proteomes" id="UP001042704"/>
    </source>
</evidence>
<evidence type="ECO:0000256" key="2">
    <source>
        <dbReference type="ARBA" id="ARBA00022485"/>
    </source>
</evidence>
<dbReference type="PIRSF" id="PIRSF037420">
    <property type="entry name" value="PQQ_syn_pqqE"/>
    <property type="match status" value="1"/>
</dbReference>
<keyword evidence="2" id="KW-0004">4Fe-4S</keyword>
<evidence type="ECO:0000256" key="3">
    <source>
        <dbReference type="ARBA" id="ARBA00022691"/>
    </source>
</evidence>
<dbReference type="PANTHER" id="PTHR11228:SF7">
    <property type="entry name" value="PQQA PEPTIDE CYCLASE"/>
    <property type="match status" value="1"/>
</dbReference>
<dbReference type="GO" id="GO:0046872">
    <property type="term" value="F:metal ion binding"/>
    <property type="evidence" value="ECO:0007669"/>
    <property type="project" value="UniProtKB-KW"/>
</dbReference>
<sequence length="364" mass="39904">MHTPRKVDLAITHHCNLRCTYCSHFSSAGDAGRDLSTGEWLQFFEELNRCAVMDVTLQGGEPFCRADFFALVDGIVENRMRFSILSNGTLITDDLAASLAGTGRCNSIQVSIDGSTPEVHDTCRGRGSFARALEGISYLREHGIPVSVRVTLHRQNVDHLDEIAKFLLEDLGLPSFSTNAASFFGLCREHTDAVQLTPEDRTTAMATLLSLNQQYDGRISATAGPLAEAKHWTMMEEARKEGRASLSGGGHLTGCGCTMSSIAVRADGAIVPCILLSHLELGRINRDDLGEIWRTHPEMQRMRSRREIPLDQFSFCQGCPYIPYCTGNCPALAATLLGDVYHPSPDACLRRFLAAGGRLPEEEV</sequence>
<evidence type="ECO:0000256" key="4">
    <source>
        <dbReference type="ARBA" id="ARBA00022723"/>
    </source>
</evidence>
<reference evidence="9" key="1">
    <citation type="journal article" date="2001" name="Int. J. Syst. Evol. Microbiol.">
        <title>Methanofollis aquaemaris sp. nov., a methanogen isolated from an aquaculture fish pond.</title>
        <authorList>
            <person name="Lai M.C."/>
            <person name="Chen S.C."/>
        </authorList>
    </citation>
    <scope>NUCLEOTIDE SEQUENCE</scope>
    <source>
        <strain evidence="9">N2F9704</strain>
    </source>
</reference>
<dbReference type="AlphaFoldDB" id="A0A8A3S8A4"/>
<dbReference type="Gene3D" id="3.20.20.70">
    <property type="entry name" value="Aldolase class I"/>
    <property type="match status" value="1"/>
</dbReference>
<dbReference type="GO" id="GO:0051539">
    <property type="term" value="F:4 iron, 4 sulfur cluster binding"/>
    <property type="evidence" value="ECO:0007669"/>
    <property type="project" value="UniProtKB-KW"/>
</dbReference>
<keyword evidence="7" id="KW-0411">Iron-sulfur</keyword>
<evidence type="ECO:0000256" key="6">
    <source>
        <dbReference type="ARBA" id="ARBA00023004"/>
    </source>
</evidence>
<evidence type="ECO:0000256" key="1">
    <source>
        <dbReference type="ARBA" id="ARBA00001966"/>
    </source>
</evidence>
<comment type="cofactor">
    <cofactor evidence="1">
        <name>[4Fe-4S] cluster</name>
        <dbReference type="ChEBI" id="CHEBI:49883"/>
    </cofactor>
</comment>
<evidence type="ECO:0000259" key="8">
    <source>
        <dbReference type="PROSITE" id="PS51918"/>
    </source>
</evidence>
<dbReference type="SUPFAM" id="SSF102114">
    <property type="entry name" value="Radical SAM enzymes"/>
    <property type="match status" value="1"/>
</dbReference>
<dbReference type="InterPro" id="IPR026344">
    <property type="entry name" value="SCM_rSAM_ScmE"/>
</dbReference>
<keyword evidence="6" id="KW-0408">Iron</keyword>
<dbReference type="InterPro" id="IPR023885">
    <property type="entry name" value="4Fe4S-binding_SPASM_dom"/>
</dbReference>
<dbReference type="PROSITE" id="PS51918">
    <property type="entry name" value="RADICAL_SAM"/>
    <property type="match status" value="1"/>
</dbReference>
<dbReference type="EMBL" id="CP036172">
    <property type="protein sequence ID" value="QSZ68368.1"/>
    <property type="molecule type" value="Genomic_DNA"/>
</dbReference>
<dbReference type="InterPro" id="IPR006638">
    <property type="entry name" value="Elp3/MiaA/NifB-like_rSAM"/>
</dbReference>
<dbReference type="Proteomes" id="UP001042704">
    <property type="component" value="Chromosome"/>
</dbReference>
<keyword evidence="5" id="KW-0560">Oxidoreductase</keyword>
<dbReference type="InterPro" id="IPR017200">
    <property type="entry name" value="PqqE-like"/>
</dbReference>
<organism evidence="9 10">
    <name type="scientific">Methanofollis aquaemaris</name>
    <dbReference type="NCBI Taxonomy" id="126734"/>
    <lineage>
        <taxon>Archaea</taxon>
        <taxon>Methanobacteriati</taxon>
        <taxon>Methanobacteriota</taxon>
        <taxon>Stenosarchaea group</taxon>
        <taxon>Methanomicrobia</taxon>
        <taxon>Methanomicrobiales</taxon>
        <taxon>Methanomicrobiaceae</taxon>
        <taxon>Methanofollis</taxon>
    </lineage>
</organism>
<evidence type="ECO:0000313" key="9">
    <source>
        <dbReference type="EMBL" id="QSZ68368.1"/>
    </source>
</evidence>
<keyword evidence="10" id="KW-1185">Reference proteome</keyword>
<dbReference type="PANTHER" id="PTHR11228">
    <property type="entry name" value="RADICAL SAM DOMAIN PROTEIN"/>
    <property type="match status" value="1"/>
</dbReference>
<dbReference type="NCBIfam" id="TIGR04250">
    <property type="entry name" value="SCM_rSAM_ScmE"/>
    <property type="match status" value="1"/>
</dbReference>
<dbReference type="InterPro" id="IPR007197">
    <property type="entry name" value="rSAM"/>
</dbReference>
<dbReference type="SFLD" id="SFLDG01386">
    <property type="entry name" value="main_SPASM_domain-containing"/>
    <property type="match status" value="1"/>
</dbReference>
<dbReference type="CDD" id="cd01335">
    <property type="entry name" value="Radical_SAM"/>
    <property type="match status" value="1"/>
</dbReference>
<dbReference type="NCBIfam" id="TIGR04085">
    <property type="entry name" value="rSAM_more_4Fe4S"/>
    <property type="match status" value="1"/>
</dbReference>
<accession>A0A8A3S8A4</accession>
<keyword evidence="3" id="KW-0949">S-adenosyl-L-methionine</keyword>
<dbReference type="InterPro" id="IPR013785">
    <property type="entry name" value="Aldolase_TIM"/>
</dbReference>
<dbReference type="SFLD" id="SFLDG01067">
    <property type="entry name" value="SPASM/twitch_domain_containing"/>
    <property type="match status" value="1"/>
</dbReference>
<dbReference type="Pfam" id="PF13186">
    <property type="entry name" value="SPASM"/>
    <property type="match status" value="1"/>
</dbReference>
<dbReference type="PROSITE" id="PS01305">
    <property type="entry name" value="MOAA_NIFB_PQQE"/>
    <property type="match status" value="1"/>
</dbReference>
<dbReference type="InterPro" id="IPR058240">
    <property type="entry name" value="rSAM_sf"/>
</dbReference>
<name>A0A8A3S8A4_9EURY</name>
<dbReference type="SMART" id="SM00729">
    <property type="entry name" value="Elp3"/>
    <property type="match status" value="1"/>
</dbReference>
<protein>
    <submittedName>
        <fullName evidence="9">SynChlorMet cassette radical SAM/SPASM protein ScmE</fullName>
    </submittedName>
</protein>
<gene>
    <name evidence="9" type="primary">scmE</name>
    <name evidence="9" type="ORF">RJ40_03825</name>
</gene>
<proteinExistence type="predicted"/>